<evidence type="ECO:0000313" key="3">
    <source>
        <dbReference type="EMBL" id="REH40974.1"/>
    </source>
</evidence>
<accession>A0A3E0HA93</accession>
<reference evidence="3 4" key="1">
    <citation type="submission" date="2018-08" db="EMBL/GenBank/DDBJ databases">
        <title>Genomic Encyclopedia of Archaeal and Bacterial Type Strains, Phase II (KMG-II): from individual species to whole genera.</title>
        <authorList>
            <person name="Goeker M."/>
        </authorList>
    </citation>
    <scope>NUCLEOTIDE SEQUENCE [LARGE SCALE GENOMIC DNA]</scope>
    <source>
        <strain evidence="3 4">DSM 45791</strain>
    </source>
</reference>
<dbReference type="Pfam" id="PF03713">
    <property type="entry name" value="DUF305"/>
    <property type="match status" value="1"/>
</dbReference>
<dbReference type="OrthoDB" id="26872at2"/>
<protein>
    <submittedName>
        <fullName evidence="3">Uncharacterized protein (DUF305 family)</fullName>
    </submittedName>
</protein>
<keyword evidence="1" id="KW-0812">Transmembrane</keyword>
<dbReference type="AlphaFoldDB" id="A0A3E0HA93"/>
<keyword evidence="4" id="KW-1185">Reference proteome</keyword>
<feature type="transmembrane region" description="Helical" evidence="1">
    <location>
        <begin position="25"/>
        <end position="46"/>
    </location>
</feature>
<dbReference type="InterPro" id="IPR005183">
    <property type="entry name" value="DUF305_CopM-like"/>
</dbReference>
<sequence length="244" mass="26156">MTDTEELDEVAEELPTGPVSATTRVLVLAAAAVAILLLGAAVGLLIKLPGGSSDSANPVAGSVEVGFAQDMSLHHLQAVTMANWELQHTQNAELKQLAFDIETTQGDQAGRMRGWLMLWGQPEQSPTGRYMAWMAGPSDGMAGMPGMTNNQMPANGVDHMPGYATQAEISKLQTLTGTDMDNFFLQLMLRHHLGGAPMAQFAVDHSTVSAVKVLAQNMQASQNAEVEQMRQMMAARNIQPLPMN</sequence>
<dbReference type="RefSeq" id="WP_116178175.1">
    <property type="nucleotide sequence ID" value="NZ_CP144375.1"/>
</dbReference>
<feature type="domain" description="DUF305" evidence="2">
    <location>
        <begin position="64"/>
        <end position="232"/>
    </location>
</feature>
<evidence type="ECO:0000256" key="1">
    <source>
        <dbReference type="SAM" id="Phobius"/>
    </source>
</evidence>
<dbReference type="InterPro" id="IPR012347">
    <property type="entry name" value="Ferritin-like"/>
</dbReference>
<keyword evidence="1" id="KW-0472">Membrane</keyword>
<comment type="caution">
    <text evidence="3">The sequence shown here is derived from an EMBL/GenBank/DDBJ whole genome shotgun (WGS) entry which is preliminary data.</text>
</comment>
<dbReference type="PANTHER" id="PTHR36933">
    <property type="entry name" value="SLL0788 PROTEIN"/>
    <property type="match status" value="1"/>
</dbReference>
<dbReference type="Gene3D" id="1.20.1260.10">
    <property type="match status" value="1"/>
</dbReference>
<dbReference type="Proteomes" id="UP000256269">
    <property type="component" value="Unassembled WGS sequence"/>
</dbReference>
<evidence type="ECO:0000313" key="4">
    <source>
        <dbReference type="Proteomes" id="UP000256269"/>
    </source>
</evidence>
<keyword evidence="1" id="KW-1133">Transmembrane helix</keyword>
<gene>
    <name evidence="3" type="ORF">BCF44_11256</name>
</gene>
<evidence type="ECO:0000259" key="2">
    <source>
        <dbReference type="Pfam" id="PF03713"/>
    </source>
</evidence>
<organism evidence="3 4">
    <name type="scientific">Kutzneria buriramensis</name>
    <dbReference type="NCBI Taxonomy" id="1045776"/>
    <lineage>
        <taxon>Bacteria</taxon>
        <taxon>Bacillati</taxon>
        <taxon>Actinomycetota</taxon>
        <taxon>Actinomycetes</taxon>
        <taxon>Pseudonocardiales</taxon>
        <taxon>Pseudonocardiaceae</taxon>
        <taxon>Kutzneria</taxon>
    </lineage>
</organism>
<dbReference type="EMBL" id="QUNO01000012">
    <property type="protein sequence ID" value="REH40974.1"/>
    <property type="molecule type" value="Genomic_DNA"/>
</dbReference>
<name>A0A3E0HA93_9PSEU</name>
<dbReference type="PANTHER" id="PTHR36933:SF1">
    <property type="entry name" value="SLL0788 PROTEIN"/>
    <property type="match status" value="1"/>
</dbReference>
<proteinExistence type="predicted"/>